<dbReference type="InterPro" id="IPR037217">
    <property type="entry name" value="Trp/Indoleamine_2_3_dOase-like"/>
</dbReference>
<keyword evidence="4" id="KW-0349">Heme</keyword>
<evidence type="ECO:0000256" key="4">
    <source>
        <dbReference type="PIRSR" id="PIRSR600898-1"/>
    </source>
</evidence>
<evidence type="ECO:0000313" key="6">
    <source>
        <dbReference type="RefSeq" id="XP_022315934.1"/>
    </source>
</evidence>
<dbReference type="Gene3D" id="1.20.58.480">
    <property type="match status" value="1"/>
</dbReference>
<dbReference type="GO" id="GO:0034354">
    <property type="term" value="P:'de novo' NAD+ biosynthetic process from L-tryptophan"/>
    <property type="evidence" value="ECO:0007669"/>
    <property type="project" value="TreeGrafter"/>
</dbReference>
<feature type="binding site" description="proximal binding residue" evidence="4">
    <location>
        <position position="342"/>
    </location>
    <ligand>
        <name>heme b</name>
        <dbReference type="ChEBI" id="CHEBI:60344"/>
    </ligand>
    <ligandPart>
        <name>Fe</name>
        <dbReference type="ChEBI" id="CHEBI:18248"/>
    </ligandPart>
</feature>
<sequence>MANLGGLDLRDYGISRTLGFLLERPLEQLPDYYEAWNRLAKEAPKLASQDKTLRAEVAKLPFFDHQRLTSHRELRLAHLLLSAIATGYIWQDGDQGVPKVLPRVLAEPWWGVSERLGLQPVLGHPTFCLANVTLKDPHRPVELSNLRCVYNVVPGGRQAEWFIIVTAMMEYEFAPAITHILEAIAAANKDDVTAYQNSMAGIKNVMINFKKTFSKMHDELDADVFYNILRPYLNGFGGSGSALPEGLIYEGVSEEPKKMIGGSAAQSTTLQLIDAALGVRHDPDIEDFLNKMRSYMLPKHAEFISLIARETNLKQYAEKDGGDATISYNEAIQSVTDFRSYHIQVVTKYIIITSSKESRNRDFESVSKKGTGGSSLIPFLKSIRDATDRALIR</sequence>
<dbReference type="SUPFAM" id="SSF140959">
    <property type="entry name" value="Indolic compounds 2,3-dioxygenase-like"/>
    <property type="match status" value="1"/>
</dbReference>
<keyword evidence="2 4" id="KW-0479">Metal-binding</keyword>
<evidence type="ECO:0000313" key="5">
    <source>
        <dbReference type="Proteomes" id="UP000694844"/>
    </source>
</evidence>
<dbReference type="GO" id="GO:0033754">
    <property type="term" value="F:indoleamine 2,3-dioxygenase activity"/>
    <property type="evidence" value="ECO:0007669"/>
    <property type="project" value="TreeGrafter"/>
</dbReference>
<evidence type="ECO:0000256" key="2">
    <source>
        <dbReference type="ARBA" id="ARBA00022723"/>
    </source>
</evidence>
<dbReference type="SMR" id="A0A8B8CL60"/>
<dbReference type="RefSeq" id="XP_022315934.1">
    <property type="nucleotide sequence ID" value="XM_022460226.1"/>
</dbReference>
<evidence type="ECO:0000256" key="3">
    <source>
        <dbReference type="ARBA" id="ARBA00023004"/>
    </source>
</evidence>
<dbReference type="KEGG" id="cvn:111119760"/>
<keyword evidence="3 4" id="KW-0408">Iron</keyword>
<dbReference type="GO" id="GO:0005737">
    <property type="term" value="C:cytoplasm"/>
    <property type="evidence" value="ECO:0007669"/>
    <property type="project" value="TreeGrafter"/>
</dbReference>
<dbReference type="GO" id="GO:0046872">
    <property type="term" value="F:metal ion binding"/>
    <property type="evidence" value="ECO:0007669"/>
    <property type="project" value="UniProtKB-KW"/>
</dbReference>
<dbReference type="GO" id="GO:0004833">
    <property type="term" value="F:L-tryptophan 2,3-dioxygenase activity"/>
    <property type="evidence" value="ECO:0007669"/>
    <property type="project" value="TreeGrafter"/>
</dbReference>
<organism evidence="5 6">
    <name type="scientific">Crassostrea virginica</name>
    <name type="common">Eastern oyster</name>
    <dbReference type="NCBI Taxonomy" id="6565"/>
    <lineage>
        <taxon>Eukaryota</taxon>
        <taxon>Metazoa</taxon>
        <taxon>Spiralia</taxon>
        <taxon>Lophotrochozoa</taxon>
        <taxon>Mollusca</taxon>
        <taxon>Bivalvia</taxon>
        <taxon>Autobranchia</taxon>
        <taxon>Pteriomorphia</taxon>
        <taxon>Ostreida</taxon>
        <taxon>Ostreoidea</taxon>
        <taxon>Ostreidae</taxon>
        <taxon>Crassostrea</taxon>
    </lineage>
</organism>
<dbReference type="OrthoDB" id="10262710at2759"/>
<dbReference type="PANTHER" id="PTHR28657:SF5">
    <property type="entry name" value="INDOLEAMINE 2,3-DIOXYGENASE"/>
    <property type="match status" value="1"/>
</dbReference>
<comment type="similarity">
    <text evidence="1">Belongs to the indoleamine 2,3-dioxygenase family.</text>
</comment>
<protein>
    <submittedName>
        <fullName evidence="6">Myoglobin-like</fullName>
    </submittedName>
</protein>
<dbReference type="AlphaFoldDB" id="A0A8B8CL60"/>
<dbReference type="Pfam" id="PF01231">
    <property type="entry name" value="IDO"/>
    <property type="match status" value="1"/>
</dbReference>
<dbReference type="PANTHER" id="PTHR28657">
    <property type="entry name" value="INDOLEAMINE 2,3-DIOXYGENASE"/>
    <property type="match status" value="1"/>
</dbReference>
<gene>
    <name evidence="6" type="primary">LOC111119760</name>
</gene>
<proteinExistence type="inferred from homology"/>
<dbReference type="GO" id="GO:0020037">
    <property type="term" value="F:heme binding"/>
    <property type="evidence" value="ECO:0007669"/>
    <property type="project" value="InterPro"/>
</dbReference>
<name>A0A8B8CL60_CRAVI</name>
<dbReference type="Proteomes" id="UP000694844">
    <property type="component" value="Chromosome 2"/>
</dbReference>
<dbReference type="InterPro" id="IPR000898">
    <property type="entry name" value="Indolamine_dOase"/>
</dbReference>
<evidence type="ECO:0000256" key="1">
    <source>
        <dbReference type="ARBA" id="ARBA00007119"/>
    </source>
</evidence>
<dbReference type="GeneID" id="111119760"/>
<dbReference type="GO" id="GO:0019441">
    <property type="term" value="P:L-tryptophan catabolic process to kynurenine"/>
    <property type="evidence" value="ECO:0007669"/>
    <property type="project" value="InterPro"/>
</dbReference>
<reference evidence="6" key="1">
    <citation type="submission" date="2025-08" db="UniProtKB">
        <authorList>
            <consortium name="RefSeq"/>
        </authorList>
    </citation>
    <scope>IDENTIFICATION</scope>
    <source>
        <tissue evidence="6">Whole sample</tissue>
    </source>
</reference>
<keyword evidence="5" id="KW-1185">Reference proteome</keyword>
<accession>A0A8B8CL60</accession>